<accession>A0A1I4RW64</accession>
<proteinExistence type="predicted"/>
<feature type="signal peptide" evidence="1">
    <location>
        <begin position="1"/>
        <end position="20"/>
    </location>
</feature>
<evidence type="ECO:0008006" key="4">
    <source>
        <dbReference type="Google" id="ProtNLM"/>
    </source>
</evidence>
<gene>
    <name evidence="2" type="ORF">SAMN04488042_10917</name>
</gene>
<dbReference type="STRING" id="254406.SAMN04488042_10917"/>
<keyword evidence="1" id="KW-0732">Signal</keyword>
<dbReference type="RefSeq" id="WP_093095629.1">
    <property type="nucleotide sequence ID" value="NZ_FOTQ01000009.1"/>
</dbReference>
<dbReference type="InterPro" id="IPR032347">
    <property type="entry name" value="DUF4864"/>
</dbReference>
<feature type="chain" id="PRO_5011699303" description="DUF4864 domain-containing protein" evidence="1">
    <location>
        <begin position="21"/>
        <end position="133"/>
    </location>
</feature>
<dbReference type="EMBL" id="FOTQ01000009">
    <property type="protein sequence ID" value="SFM56409.1"/>
    <property type="molecule type" value="Genomic_DNA"/>
</dbReference>
<dbReference type="AlphaFoldDB" id="A0A1I4RW64"/>
<dbReference type="OrthoDB" id="9130422at2"/>
<evidence type="ECO:0000313" key="3">
    <source>
        <dbReference type="Proteomes" id="UP000199144"/>
    </source>
</evidence>
<protein>
    <recommendedName>
        <fullName evidence="4">DUF4864 domain-containing protein</fullName>
    </recommendedName>
</protein>
<dbReference type="Pfam" id="PF16156">
    <property type="entry name" value="DUF4864"/>
    <property type="match status" value="1"/>
</dbReference>
<name>A0A1I4RW64_9RHOB</name>
<evidence type="ECO:0000313" key="2">
    <source>
        <dbReference type="EMBL" id="SFM56409.1"/>
    </source>
</evidence>
<dbReference type="Proteomes" id="UP000199144">
    <property type="component" value="Unassembled WGS sequence"/>
</dbReference>
<keyword evidence="3" id="KW-1185">Reference proteome</keyword>
<reference evidence="2 3" key="1">
    <citation type="submission" date="2016-10" db="EMBL/GenBank/DDBJ databases">
        <authorList>
            <person name="de Groot N.N."/>
        </authorList>
    </citation>
    <scope>NUCLEOTIDE SEQUENCE [LARGE SCALE GENOMIC DNA]</scope>
    <source>
        <strain evidence="2 3">DSM 15283</strain>
    </source>
</reference>
<sequence length="133" mass="14837">MRVFLSFVMALGLWGAVASANQDDVKFVIESQMEAFKADDMAGAFDFAADGIQKVFGTAERFGEMVRRGYPMVHRPEEVVFLEFRQEAGSLWQKVLVTDQSGVVHVLDYEMIPTESGWRIGAVLLMKRAVVGT</sequence>
<evidence type="ECO:0000256" key="1">
    <source>
        <dbReference type="SAM" id="SignalP"/>
    </source>
</evidence>
<organism evidence="2 3">
    <name type="scientific">Shimia aestuarii</name>
    <dbReference type="NCBI Taxonomy" id="254406"/>
    <lineage>
        <taxon>Bacteria</taxon>
        <taxon>Pseudomonadati</taxon>
        <taxon>Pseudomonadota</taxon>
        <taxon>Alphaproteobacteria</taxon>
        <taxon>Rhodobacterales</taxon>
        <taxon>Roseobacteraceae</taxon>
    </lineage>
</organism>